<gene>
    <name evidence="2" type="ORF">H3H39_00585</name>
</gene>
<keyword evidence="3" id="KW-1185">Reference proteome</keyword>
<protein>
    <submittedName>
        <fullName evidence="2">Uncharacterized protein</fullName>
    </submittedName>
</protein>
<organism evidence="2 3">
    <name type="scientific">Rugamonas apoptosis</name>
    <dbReference type="NCBI Taxonomy" id="2758570"/>
    <lineage>
        <taxon>Bacteria</taxon>
        <taxon>Pseudomonadati</taxon>
        <taxon>Pseudomonadota</taxon>
        <taxon>Betaproteobacteria</taxon>
        <taxon>Burkholderiales</taxon>
        <taxon>Oxalobacteraceae</taxon>
        <taxon>Telluria group</taxon>
        <taxon>Rugamonas</taxon>
    </lineage>
</organism>
<name>A0A7W2IIL1_9BURK</name>
<comment type="caution">
    <text evidence="2">The sequence shown here is derived from an EMBL/GenBank/DDBJ whole genome shotgun (WGS) entry which is preliminary data.</text>
</comment>
<dbReference type="EMBL" id="JACEZU010000001">
    <property type="protein sequence ID" value="MBA5685549.1"/>
    <property type="molecule type" value="Genomic_DNA"/>
</dbReference>
<evidence type="ECO:0000313" key="2">
    <source>
        <dbReference type="EMBL" id="MBA5685549.1"/>
    </source>
</evidence>
<keyword evidence="1" id="KW-0812">Transmembrane</keyword>
<keyword evidence="1" id="KW-0472">Membrane</keyword>
<dbReference type="Proteomes" id="UP000573499">
    <property type="component" value="Unassembled WGS sequence"/>
</dbReference>
<evidence type="ECO:0000313" key="3">
    <source>
        <dbReference type="Proteomes" id="UP000573499"/>
    </source>
</evidence>
<feature type="transmembrane region" description="Helical" evidence="1">
    <location>
        <begin position="99"/>
        <end position="118"/>
    </location>
</feature>
<dbReference type="RefSeq" id="WP_182151335.1">
    <property type="nucleotide sequence ID" value="NZ_JACEZU010000001.1"/>
</dbReference>
<proteinExistence type="predicted"/>
<evidence type="ECO:0000256" key="1">
    <source>
        <dbReference type="SAM" id="Phobius"/>
    </source>
</evidence>
<dbReference type="AlphaFoldDB" id="A0A7W2IIL1"/>
<keyword evidence="1" id="KW-1133">Transmembrane helix</keyword>
<reference evidence="2 3" key="1">
    <citation type="submission" date="2020-07" db="EMBL/GenBank/DDBJ databases">
        <title>Novel species isolated from subtropical streams in China.</title>
        <authorList>
            <person name="Lu H."/>
        </authorList>
    </citation>
    <scope>NUCLEOTIDE SEQUENCE [LARGE SCALE GENOMIC DNA]</scope>
    <source>
        <strain evidence="2 3">LX47W</strain>
    </source>
</reference>
<accession>A0A7W2IIL1</accession>
<sequence>MDEQTSECISVMKQRISAVETDVAVIKSNYVKRDEFAGLRTDNAENFRVTEHQFGDVQGQFGTIQLQFGEVQRQFGEVQRQLGEVRAEIAQLGSSMLKWMVATDITLFAAIVAAIHYMR</sequence>